<gene>
    <name evidence="2" type="ORF">FIBSPDRAFT_1047659</name>
</gene>
<feature type="signal peptide" evidence="1">
    <location>
        <begin position="1"/>
        <end position="18"/>
    </location>
</feature>
<proteinExistence type="predicted"/>
<dbReference type="EMBL" id="KV417595">
    <property type="protein sequence ID" value="KZP16306.1"/>
    <property type="molecule type" value="Genomic_DNA"/>
</dbReference>
<accession>A0A166F0F9</accession>
<organism evidence="2 3">
    <name type="scientific">Athelia psychrophila</name>
    <dbReference type="NCBI Taxonomy" id="1759441"/>
    <lineage>
        <taxon>Eukaryota</taxon>
        <taxon>Fungi</taxon>
        <taxon>Dikarya</taxon>
        <taxon>Basidiomycota</taxon>
        <taxon>Agaricomycotina</taxon>
        <taxon>Agaricomycetes</taxon>
        <taxon>Agaricomycetidae</taxon>
        <taxon>Atheliales</taxon>
        <taxon>Atheliaceae</taxon>
        <taxon>Athelia</taxon>
    </lineage>
</organism>
<evidence type="ECO:0000313" key="2">
    <source>
        <dbReference type="EMBL" id="KZP16306.1"/>
    </source>
</evidence>
<reference evidence="2 3" key="1">
    <citation type="journal article" date="2016" name="Mol. Biol. Evol.">
        <title>Comparative Genomics of Early-Diverging Mushroom-Forming Fungi Provides Insights into the Origins of Lignocellulose Decay Capabilities.</title>
        <authorList>
            <person name="Nagy L.G."/>
            <person name="Riley R."/>
            <person name="Tritt A."/>
            <person name="Adam C."/>
            <person name="Daum C."/>
            <person name="Floudas D."/>
            <person name="Sun H."/>
            <person name="Yadav J.S."/>
            <person name="Pangilinan J."/>
            <person name="Larsson K.H."/>
            <person name="Matsuura K."/>
            <person name="Barry K."/>
            <person name="Labutti K."/>
            <person name="Kuo R."/>
            <person name="Ohm R.A."/>
            <person name="Bhattacharya S.S."/>
            <person name="Shirouzu T."/>
            <person name="Yoshinaga Y."/>
            <person name="Martin F.M."/>
            <person name="Grigoriev I.V."/>
            <person name="Hibbett D.S."/>
        </authorList>
    </citation>
    <scope>NUCLEOTIDE SEQUENCE [LARGE SCALE GENOMIC DNA]</scope>
    <source>
        <strain evidence="2 3">CBS 109695</strain>
    </source>
</reference>
<dbReference type="Proteomes" id="UP000076532">
    <property type="component" value="Unassembled WGS sequence"/>
</dbReference>
<evidence type="ECO:0008006" key="4">
    <source>
        <dbReference type="Google" id="ProtNLM"/>
    </source>
</evidence>
<protein>
    <recommendedName>
        <fullName evidence="4">Secreted protein</fullName>
    </recommendedName>
</protein>
<dbReference type="AlphaFoldDB" id="A0A166F0F9"/>
<evidence type="ECO:0000313" key="3">
    <source>
        <dbReference type="Proteomes" id="UP000076532"/>
    </source>
</evidence>
<evidence type="ECO:0000256" key="1">
    <source>
        <dbReference type="SAM" id="SignalP"/>
    </source>
</evidence>
<keyword evidence="1" id="KW-0732">Signal</keyword>
<name>A0A166F0F9_9AGAM</name>
<keyword evidence="3" id="KW-1185">Reference proteome</keyword>
<feature type="chain" id="PRO_5007873019" description="Secreted protein" evidence="1">
    <location>
        <begin position="19"/>
        <end position="320"/>
    </location>
</feature>
<sequence length="320" mass="35137">MAGHSAFFELVSWLCVSAHQSPTESVVSASLHARLFIAHGLFPIPFCPLPFTRTLHVSNRTATLLSAFHLATGACCRVASPHLQGHSALLNRPTIARIPRLGFTIFLLARIISSTGLELTITSIARLFVMLMRVVLSSVIAQGLGERAAKAEDDRAAPIRLTRHNHIRPWRLLALAARRHQALQPRHTRRVMSCRPSVTPHAVGLHIIQNHKHVVLLGDEAEHEQSTVQGVAGVVALILEILAAKLTIWVSPVWCIFTPATLNGLVCATIRRGWYNADGCIRWFFILEPSGPSVLHCSASAWGRPIATQHHDKKIRSGPP</sequence>